<dbReference type="GO" id="GO:0000976">
    <property type="term" value="F:transcription cis-regulatory region binding"/>
    <property type="evidence" value="ECO:0007669"/>
    <property type="project" value="InterPro"/>
</dbReference>
<dbReference type="SUPFAM" id="SSF57959">
    <property type="entry name" value="Leucine zipper domain"/>
    <property type="match status" value="1"/>
</dbReference>
<keyword evidence="5" id="KW-0804">Transcription</keyword>
<evidence type="ECO:0000313" key="8">
    <source>
        <dbReference type="EMBL" id="PMD28415.1"/>
    </source>
</evidence>
<dbReference type="CDD" id="cd14688">
    <property type="entry name" value="bZIP_YAP"/>
    <property type="match status" value="1"/>
</dbReference>
<dbReference type="GO" id="GO:0090575">
    <property type="term" value="C:RNA polymerase II transcription regulator complex"/>
    <property type="evidence" value="ECO:0007669"/>
    <property type="project" value="TreeGrafter"/>
</dbReference>
<keyword evidence="4" id="KW-0238">DNA-binding</keyword>
<keyword evidence="3" id="KW-0805">Transcription regulation</keyword>
<dbReference type="PANTHER" id="PTHR40621:SF11">
    <property type="entry name" value="TRANSCRIPTION FACTOR KAPC-RELATED"/>
    <property type="match status" value="1"/>
</dbReference>
<evidence type="ECO:0000313" key="9">
    <source>
        <dbReference type="Proteomes" id="UP000235672"/>
    </source>
</evidence>
<dbReference type="InterPro" id="IPR046347">
    <property type="entry name" value="bZIP_sf"/>
</dbReference>
<evidence type="ECO:0000256" key="2">
    <source>
        <dbReference type="ARBA" id="ARBA00007163"/>
    </source>
</evidence>
<dbReference type="Gene3D" id="1.20.5.170">
    <property type="match status" value="1"/>
</dbReference>
<evidence type="ECO:0000256" key="3">
    <source>
        <dbReference type="ARBA" id="ARBA00023015"/>
    </source>
</evidence>
<evidence type="ECO:0000256" key="4">
    <source>
        <dbReference type="ARBA" id="ARBA00023125"/>
    </source>
</evidence>
<dbReference type="OrthoDB" id="5218140at2759"/>
<evidence type="ECO:0000256" key="5">
    <source>
        <dbReference type="ARBA" id="ARBA00023163"/>
    </source>
</evidence>
<reference evidence="8 9" key="1">
    <citation type="submission" date="2016-05" db="EMBL/GenBank/DDBJ databases">
        <title>A degradative enzymes factory behind the ericoid mycorrhizal symbiosis.</title>
        <authorList>
            <consortium name="DOE Joint Genome Institute"/>
            <person name="Martino E."/>
            <person name="Morin E."/>
            <person name="Grelet G."/>
            <person name="Kuo A."/>
            <person name="Kohler A."/>
            <person name="Daghino S."/>
            <person name="Barry K."/>
            <person name="Choi C."/>
            <person name="Cichocki N."/>
            <person name="Clum A."/>
            <person name="Copeland A."/>
            <person name="Hainaut M."/>
            <person name="Haridas S."/>
            <person name="Labutti K."/>
            <person name="Lindquist E."/>
            <person name="Lipzen A."/>
            <person name="Khouja H.-R."/>
            <person name="Murat C."/>
            <person name="Ohm R."/>
            <person name="Olson A."/>
            <person name="Spatafora J."/>
            <person name="Veneault-Fourrey C."/>
            <person name="Henrissat B."/>
            <person name="Grigoriev I."/>
            <person name="Martin F."/>
            <person name="Perotto S."/>
        </authorList>
    </citation>
    <scope>NUCLEOTIDE SEQUENCE [LARGE SCALE GENOMIC DNA]</scope>
    <source>
        <strain evidence="8 9">UAMH 7357</strain>
    </source>
</reference>
<keyword evidence="6" id="KW-0539">Nucleus</keyword>
<comment type="similarity">
    <text evidence="2">Belongs to the bZIP family.</text>
</comment>
<evidence type="ECO:0000256" key="6">
    <source>
        <dbReference type="ARBA" id="ARBA00023242"/>
    </source>
</evidence>
<sequence>MSEENSGSFGSFGSFWQRSIDKVSTKTVKFMPNVTKPENGKSVDEGDSSTLTQKQRRRAQVRKAQIEHRQRKENYVKHLEQDVINLREMIAREETQAVLFKHENEAIKSALLSSSIPVPTIAPVTSSVSGQHFDMTIPTNLPEQYPQSDFKVSGSPPNSQWQSSTLSGGSVVSMTFDEMIDASCLHITSPSNFILDNEISMTSPDIFNLPPNPYAAPTPPSSFLLNPQPSKALPKLPDEATAPVSQAVLKDLSTIAINFILALEHPCRTHFHAHDSTFDPKGSPSGHELMASTLLYSHAPPSVFSSFSDPAPTSTTPLSQKIEWTTPSPELKQLYAMSQSLPKGDWEITPVQAWFLLMGRLGIYALIEEGSQGGEKEGLLAKLKRGLGKVVDCFEFGAVMDEAKFWEVVEAVLRGDDVAEAA</sequence>
<dbReference type="STRING" id="1745343.A0A2J6QQ75"/>
<comment type="subcellular location">
    <subcellularLocation>
        <location evidence="1">Nucleus</location>
    </subcellularLocation>
</comment>
<evidence type="ECO:0000256" key="7">
    <source>
        <dbReference type="SAM" id="MobiDB-lite"/>
    </source>
</evidence>
<gene>
    <name evidence="8" type="ORF">NA56DRAFT_640065</name>
</gene>
<protein>
    <recommendedName>
        <fullName evidence="10">BZIP domain-containing protein</fullName>
    </recommendedName>
</protein>
<dbReference type="PANTHER" id="PTHR40621">
    <property type="entry name" value="TRANSCRIPTION FACTOR KAPC-RELATED"/>
    <property type="match status" value="1"/>
</dbReference>
<dbReference type="Proteomes" id="UP000235672">
    <property type="component" value="Unassembled WGS sequence"/>
</dbReference>
<dbReference type="AlphaFoldDB" id="A0A2J6QQ75"/>
<keyword evidence="9" id="KW-1185">Reference proteome</keyword>
<accession>A0A2J6QQ75</accession>
<organism evidence="8 9">
    <name type="scientific">Hyaloscypha hepaticicola</name>
    <dbReference type="NCBI Taxonomy" id="2082293"/>
    <lineage>
        <taxon>Eukaryota</taxon>
        <taxon>Fungi</taxon>
        <taxon>Dikarya</taxon>
        <taxon>Ascomycota</taxon>
        <taxon>Pezizomycotina</taxon>
        <taxon>Leotiomycetes</taxon>
        <taxon>Helotiales</taxon>
        <taxon>Hyaloscyphaceae</taxon>
        <taxon>Hyaloscypha</taxon>
    </lineage>
</organism>
<dbReference type="InterPro" id="IPR050936">
    <property type="entry name" value="AP-1-like"/>
</dbReference>
<evidence type="ECO:0008006" key="10">
    <source>
        <dbReference type="Google" id="ProtNLM"/>
    </source>
</evidence>
<name>A0A2J6QQ75_9HELO</name>
<dbReference type="GO" id="GO:0001228">
    <property type="term" value="F:DNA-binding transcription activator activity, RNA polymerase II-specific"/>
    <property type="evidence" value="ECO:0007669"/>
    <property type="project" value="TreeGrafter"/>
</dbReference>
<dbReference type="EMBL" id="KZ613464">
    <property type="protein sequence ID" value="PMD28415.1"/>
    <property type="molecule type" value="Genomic_DNA"/>
</dbReference>
<feature type="region of interest" description="Disordered" evidence="7">
    <location>
        <begin position="31"/>
        <end position="60"/>
    </location>
</feature>
<evidence type="ECO:0000256" key="1">
    <source>
        <dbReference type="ARBA" id="ARBA00004123"/>
    </source>
</evidence>
<proteinExistence type="inferred from homology"/>